<proteinExistence type="predicted"/>
<dbReference type="SUPFAM" id="SSF140591">
    <property type="entry name" value="Type III secretion system domain"/>
    <property type="match status" value="2"/>
</dbReference>
<accession>G2GWN8</accession>
<dbReference type="Gene3D" id="1.20.1280.80">
    <property type="match status" value="1"/>
</dbReference>
<feature type="domain" description="Type III secretion system effector delivery regulator TyeA" evidence="2">
    <location>
        <begin position="259"/>
        <end position="325"/>
    </location>
</feature>
<reference evidence="3 4" key="1">
    <citation type="journal article" date="2012" name="Genome Res.">
        <title>Genomic basis of endosymbiont-conferred protection against an insect parasitoid.</title>
        <authorList>
            <person name="Hansen A.K."/>
            <person name="Vorburger C."/>
            <person name="Moran N.A."/>
        </authorList>
    </citation>
    <scope>NUCLEOTIDE SEQUENCE [LARGE SCALE GENOMIC DNA]</scope>
    <source>
        <strain evidence="4">R5.15</strain>
    </source>
</reference>
<evidence type="ECO:0000259" key="2">
    <source>
        <dbReference type="Pfam" id="PF09059"/>
    </source>
</evidence>
<evidence type="ECO:0000313" key="4">
    <source>
        <dbReference type="Proteomes" id="UP000004116"/>
    </source>
</evidence>
<dbReference type="InterPro" id="IPR013351">
    <property type="entry name" value="T3SS_TyeA-rel"/>
</dbReference>
<sequence length="328" mass="37323">MTTQPINPAHNPPHSTGSSYSGGALGTVVQPPASAMKEAAEAALSLQDTQEDIAFLFSAKVQDDQQAKKIRRDACRQREFLKIIEHMAGHSEGKNLLSSPLPNQDSEFARAAKMLQIGSLLRQYWNDPAQRKTLLQELSELMEEAGWEVELFGLLEFGSLNANSLRAVKHLFQQSIDEEEKQSLDKWFKRVSHWKNRKRKVLVLLRALAFDMNTQPTTKRGHRLAAILSQLRRLLLFLGLEDHCKQVGDACGLEGDIVLQEVLAIVGQPWLFKECLQRRLANLQPLSPQQQPNFLLRLHELFKLMPAAHFNDDEQREQILEILQNFYS</sequence>
<dbReference type="InterPro" id="IPR038347">
    <property type="entry name" value="TyeA_sf"/>
</dbReference>
<dbReference type="Pfam" id="PF09059">
    <property type="entry name" value="TyeA"/>
    <property type="match status" value="1"/>
</dbReference>
<protein>
    <submittedName>
        <fullName evidence="3">Type III secretion effector delivery regulator, TyeA family</fullName>
    </submittedName>
</protein>
<keyword evidence="4" id="KW-1185">Reference proteome</keyword>
<name>G2GWN8_9ENTR</name>
<dbReference type="InterPro" id="IPR015144">
    <property type="entry name" value="T3SS_TyeA"/>
</dbReference>
<dbReference type="EMBL" id="AGCA01000035">
    <property type="protein sequence ID" value="EGY29850.1"/>
    <property type="molecule type" value="Genomic_DNA"/>
</dbReference>
<feature type="region of interest" description="Disordered" evidence="1">
    <location>
        <begin position="1"/>
        <end position="26"/>
    </location>
</feature>
<dbReference type="NCBIfam" id="TIGR02511">
    <property type="entry name" value="type_III_tyeA"/>
    <property type="match status" value="1"/>
</dbReference>
<organism evidence="3 4">
    <name type="scientific">Candidatus Regiella insecticola 5.15</name>
    <dbReference type="NCBI Taxonomy" id="1005043"/>
    <lineage>
        <taxon>Bacteria</taxon>
        <taxon>Pseudomonadati</taxon>
        <taxon>Pseudomonadota</taxon>
        <taxon>Gammaproteobacteria</taxon>
        <taxon>Enterobacterales</taxon>
        <taxon>Enterobacteriaceae</taxon>
        <taxon>aphid secondary symbionts</taxon>
        <taxon>Candidatus Regiella</taxon>
    </lineage>
</organism>
<evidence type="ECO:0000313" key="3">
    <source>
        <dbReference type="EMBL" id="EGY29850.1"/>
    </source>
</evidence>
<gene>
    <name evidence="3" type="ORF">Rin_00001730</name>
</gene>
<dbReference type="OrthoDB" id="6480224at2"/>
<dbReference type="PATRIC" id="fig|1005043.3.peg.159"/>
<comment type="caution">
    <text evidence="3">The sequence shown here is derived from an EMBL/GenBank/DDBJ whole genome shotgun (WGS) entry which is preliminary data.</text>
</comment>
<evidence type="ECO:0000256" key="1">
    <source>
        <dbReference type="SAM" id="MobiDB-lite"/>
    </source>
</evidence>
<dbReference type="RefSeq" id="WP_006705806.1">
    <property type="nucleotide sequence ID" value="NZ_AGCA01000035.1"/>
</dbReference>
<dbReference type="Proteomes" id="UP000004116">
    <property type="component" value="Unassembled WGS sequence"/>
</dbReference>
<dbReference type="AlphaFoldDB" id="G2GWN8"/>